<accession>A0A073K263</accession>
<sequence length="71" mass="7823">MKTLELIFLKDDGKTTNFSLDNPVTPVNEQTVNAAMNTILASGIFTTLGVQARKKEARLVERNVSDIMIQA</sequence>
<dbReference type="Pfam" id="PF11148">
    <property type="entry name" value="DUF2922"/>
    <property type="match status" value="1"/>
</dbReference>
<keyword evidence="1" id="KW-0407">Ion channel</keyword>
<dbReference type="GO" id="GO:0034220">
    <property type="term" value="P:monoatomic ion transmembrane transport"/>
    <property type="evidence" value="ECO:0007669"/>
    <property type="project" value="UniProtKB-KW"/>
</dbReference>
<keyword evidence="1" id="KW-0406">Ion transport</keyword>
<reference evidence="1 2" key="1">
    <citation type="submission" date="2014-06" db="EMBL/GenBank/DDBJ databases">
        <title>Draft genome sequence of Bacillus manliponensis JCM 15802 (MCCC 1A00708).</title>
        <authorList>
            <person name="Lai Q."/>
            <person name="Liu Y."/>
            <person name="Shao Z."/>
        </authorList>
    </citation>
    <scope>NUCLEOTIDE SEQUENCE [LARGE SCALE GENOMIC DNA]</scope>
    <source>
        <strain evidence="1 2">JCM 15802</strain>
    </source>
</reference>
<dbReference type="RefSeq" id="WP_034635266.1">
    <property type="nucleotide sequence ID" value="NZ_CBCSJC010000002.1"/>
</dbReference>
<dbReference type="Proteomes" id="UP000027822">
    <property type="component" value="Unassembled WGS sequence"/>
</dbReference>
<dbReference type="AlphaFoldDB" id="A0A073K263"/>
<organism evidence="1 2">
    <name type="scientific">Bacillus manliponensis</name>
    <dbReference type="NCBI Taxonomy" id="574376"/>
    <lineage>
        <taxon>Bacteria</taxon>
        <taxon>Bacillati</taxon>
        <taxon>Bacillota</taxon>
        <taxon>Bacilli</taxon>
        <taxon>Bacillales</taxon>
        <taxon>Bacillaceae</taxon>
        <taxon>Bacillus</taxon>
        <taxon>Bacillus cereus group</taxon>
    </lineage>
</organism>
<dbReference type="EMBL" id="JOTN01000001">
    <property type="protein sequence ID" value="KEK21399.1"/>
    <property type="molecule type" value="Genomic_DNA"/>
</dbReference>
<protein>
    <submittedName>
        <fullName evidence="1">Potassium channel protein</fullName>
    </submittedName>
</protein>
<dbReference type="InterPro" id="IPR021321">
    <property type="entry name" value="DUF2922"/>
</dbReference>
<evidence type="ECO:0000313" key="1">
    <source>
        <dbReference type="EMBL" id="KEK21399.1"/>
    </source>
</evidence>
<evidence type="ECO:0000313" key="2">
    <source>
        <dbReference type="Proteomes" id="UP000027822"/>
    </source>
</evidence>
<dbReference type="STRING" id="574376.BAMA_01125"/>
<gene>
    <name evidence="1" type="ORF">BAMA_01125</name>
</gene>
<keyword evidence="1" id="KW-0813">Transport</keyword>
<name>A0A073K263_9BACI</name>
<comment type="caution">
    <text evidence="1">The sequence shown here is derived from an EMBL/GenBank/DDBJ whole genome shotgun (WGS) entry which is preliminary data.</text>
</comment>
<dbReference type="OrthoDB" id="2454247at2"/>
<proteinExistence type="predicted"/>
<keyword evidence="2" id="KW-1185">Reference proteome</keyword>